<evidence type="ECO:0000313" key="3">
    <source>
        <dbReference type="EMBL" id="SDQ85716.1"/>
    </source>
</evidence>
<dbReference type="Gene3D" id="3.30.70.100">
    <property type="match status" value="1"/>
</dbReference>
<proteinExistence type="predicted"/>
<evidence type="ECO:0000259" key="1">
    <source>
        <dbReference type="PROSITE" id="PS50846"/>
    </source>
</evidence>
<protein>
    <submittedName>
        <fullName evidence="2 3">Copper chaperone</fullName>
    </submittedName>
</protein>
<name>A0A1H1EC34_9EURY</name>
<reference evidence="2 5" key="3">
    <citation type="submission" date="2018-07" db="EMBL/GenBank/DDBJ databases">
        <title>Genome sequence of extremly halophilic archaeon Halopelagius longus strain BC12-B1.</title>
        <authorList>
            <person name="Zhang X."/>
        </authorList>
    </citation>
    <scope>NUCLEOTIDE SEQUENCE [LARGE SCALE GENOMIC DNA]</scope>
    <source>
        <strain evidence="2 5">BC12-B1</strain>
    </source>
</reference>
<dbReference type="InterPro" id="IPR036163">
    <property type="entry name" value="HMA_dom_sf"/>
</dbReference>
<dbReference type="RefSeq" id="WP_092538312.1">
    <property type="nucleotide sequence ID" value="NZ_FNKQ01000003.1"/>
</dbReference>
<evidence type="ECO:0000313" key="2">
    <source>
        <dbReference type="EMBL" id="RDI71675.1"/>
    </source>
</evidence>
<reference evidence="3" key="2">
    <citation type="submission" date="2016-10" db="EMBL/GenBank/DDBJ databases">
        <authorList>
            <person name="de Groot N.N."/>
        </authorList>
    </citation>
    <scope>NUCLEOTIDE SEQUENCE [LARGE SCALE GENOMIC DNA]</scope>
    <source>
        <strain evidence="3">CGMCC 1.12397</strain>
    </source>
</reference>
<dbReference type="Proteomes" id="UP000199289">
    <property type="component" value="Unassembled WGS sequence"/>
</dbReference>
<feature type="domain" description="HMA" evidence="1">
    <location>
        <begin position="4"/>
        <end position="70"/>
    </location>
</feature>
<evidence type="ECO:0000313" key="5">
    <source>
        <dbReference type="Proteomes" id="UP000255421"/>
    </source>
</evidence>
<accession>A0A1H1EC34</accession>
<dbReference type="InterPro" id="IPR006121">
    <property type="entry name" value="HMA_dom"/>
</dbReference>
<organism evidence="3 4">
    <name type="scientific">Halopelagius longus</name>
    <dbReference type="NCBI Taxonomy" id="1236180"/>
    <lineage>
        <taxon>Archaea</taxon>
        <taxon>Methanobacteriati</taxon>
        <taxon>Methanobacteriota</taxon>
        <taxon>Stenosarchaea group</taxon>
        <taxon>Halobacteria</taxon>
        <taxon>Halobacteriales</taxon>
        <taxon>Haloferacaceae</taxon>
    </lineage>
</organism>
<dbReference type="Pfam" id="PF00403">
    <property type="entry name" value="HMA"/>
    <property type="match status" value="1"/>
</dbReference>
<gene>
    <name evidence="2" type="ORF">DWB78_08015</name>
    <name evidence="3" type="ORF">SAMN05216278_2812</name>
</gene>
<dbReference type="EMBL" id="FNKQ01000003">
    <property type="protein sequence ID" value="SDQ85716.1"/>
    <property type="molecule type" value="Genomic_DNA"/>
</dbReference>
<dbReference type="SUPFAM" id="SSF55008">
    <property type="entry name" value="HMA, heavy metal-associated domain"/>
    <property type="match status" value="1"/>
</dbReference>
<dbReference type="Proteomes" id="UP000255421">
    <property type="component" value="Unassembled WGS sequence"/>
</dbReference>
<sequence>MAEENARFALRAVKSEDEVEDVEHELSNARGVVAVDIDPESGAADVRYDDDEIGEEQIRGAFQDMGYEVS</sequence>
<evidence type="ECO:0000313" key="4">
    <source>
        <dbReference type="Proteomes" id="UP000199289"/>
    </source>
</evidence>
<dbReference type="AlphaFoldDB" id="A0A1H1EC34"/>
<dbReference type="OrthoDB" id="351053at2157"/>
<dbReference type="GO" id="GO:0046872">
    <property type="term" value="F:metal ion binding"/>
    <property type="evidence" value="ECO:0007669"/>
    <property type="project" value="InterPro"/>
</dbReference>
<reference evidence="4" key="1">
    <citation type="submission" date="2016-10" db="EMBL/GenBank/DDBJ databases">
        <authorList>
            <person name="Varghese N."/>
            <person name="Submissions S."/>
        </authorList>
    </citation>
    <scope>NUCLEOTIDE SEQUENCE [LARGE SCALE GENOMIC DNA]</scope>
    <source>
        <strain evidence="4">CGMCC 1.12397</strain>
    </source>
</reference>
<keyword evidence="5" id="KW-1185">Reference proteome</keyword>
<dbReference type="EMBL" id="QQST01000001">
    <property type="protein sequence ID" value="RDI71675.1"/>
    <property type="molecule type" value="Genomic_DNA"/>
</dbReference>
<dbReference type="PROSITE" id="PS50846">
    <property type="entry name" value="HMA_2"/>
    <property type="match status" value="1"/>
</dbReference>